<evidence type="ECO:0000313" key="3">
    <source>
        <dbReference type="Proteomes" id="UP000572212"/>
    </source>
</evidence>
<keyword evidence="3" id="KW-1185">Reference proteome</keyword>
<evidence type="ECO:0000313" key="2">
    <source>
        <dbReference type="EMBL" id="MBB6512870.1"/>
    </source>
</evidence>
<dbReference type="InterPro" id="IPR036527">
    <property type="entry name" value="SCP2_sterol-bd_dom_sf"/>
</dbReference>
<dbReference type="Gene3D" id="3.30.1050.10">
    <property type="entry name" value="SCP2 sterol-binding domain"/>
    <property type="match status" value="1"/>
</dbReference>
<name>A0A841RFL0_9BACI</name>
<dbReference type="InterPro" id="IPR016181">
    <property type="entry name" value="Acyl_CoA_acyltransferase"/>
</dbReference>
<dbReference type="InterPro" id="IPR025559">
    <property type="entry name" value="Eis_dom"/>
</dbReference>
<dbReference type="Pfam" id="PF13527">
    <property type="entry name" value="Acetyltransf_9"/>
    <property type="match status" value="1"/>
</dbReference>
<dbReference type="GO" id="GO:0034069">
    <property type="term" value="F:aminoglycoside N-acetyltransferase activity"/>
    <property type="evidence" value="ECO:0007669"/>
    <property type="project" value="TreeGrafter"/>
</dbReference>
<dbReference type="SUPFAM" id="SSF55718">
    <property type="entry name" value="SCP-like"/>
    <property type="match status" value="1"/>
</dbReference>
<dbReference type="RefSeq" id="WP_184246965.1">
    <property type="nucleotide sequence ID" value="NZ_BAAACU010000042.1"/>
</dbReference>
<dbReference type="Gene3D" id="3.40.630.30">
    <property type="match status" value="2"/>
</dbReference>
<evidence type="ECO:0000259" key="1">
    <source>
        <dbReference type="PROSITE" id="PS51186"/>
    </source>
</evidence>
<reference evidence="2 3" key="1">
    <citation type="submission" date="2020-08" db="EMBL/GenBank/DDBJ databases">
        <title>Genomic Encyclopedia of Type Strains, Phase IV (KMG-IV): sequencing the most valuable type-strain genomes for metagenomic binning, comparative biology and taxonomic classification.</title>
        <authorList>
            <person name="Goeker M."/>
        </authorList>
    </citation>
    <scope>NUCLEOTIDE SEQUENCE [LARGE SCALE GENOMIC DNA]</scope>
    <source>
        <strain evidence="2 3">DSM 11805</strain>
    </source>
</reference>
<feature type="domain" description="N-acetyltransferase" evidence="1">
    <location>
        <begin position="2"/>
        <end position="148"/>
    </location>
</feature>
<dbReference type="Pfam" id="PF13530">
    <property type="entry name" value="SCP2_2"/>
    <property type="match status" value="1"/>
</dbReference>
<dbReference type="InterPro" id="IPR000182">
    <property type="entry name" value="GNAT_dom"/>
</dbReference>
<keyword evidence="2" id="KW-0808">Transferase</keyword>
<organism evidence="2 3">
    <name type="scientific">Gracilibacillus halotolerans</name>
    <dbReference type="NCBI Taxonomy" id="74386"/>
    <lineage>
        <taxon>Bacteria</taxon>
        <taxon>Bacillati</taxon>
        <taxon>Bacillota</taxon>
        <taxon>Bacilli</taxon>
        <taxon>Bacillales</taxon>
        <taxon>Bacillaceae</taxon>
        <taxon>Gracilibacillus</taxon>
    </lineage>
</organism>
<dbReference type="PANTHER" id="PTHR37817">
    <property type="entry name" value="N-ACETYLTRANSFERASE EIS"/>
    <property type="match status" value="1"/>
</dbReference>
<dbReference type="InterPro" id="IPR041380">
    <property type="entry name" value="Acetyltransf_17"/>
</dbReference>
<accession>A0A841RFL0</accession>
<dbReference type="PROSITE" id="PS51186">
    <property type="entry name" value="GNAT"/>
    <property type="match status" value="1"/>
</dbReference>
<sequence>MPDIRKIDTHINEEILRMSEYAFQYRLTEAEFKRKKKDIQNHSVFGSFEEGNLAAKVHIIPLEVFINRQTYKMGGVAGVATWPEYRRSGHVKGLLKQSLQDMKEKGQVLSFLHPFSIPFYRKYGWELIFEQKKLKIPINDLRKKWNIDGKVRRTPFNEDAISVIQPVYESFAKNYNGPLTRDINWWMNRIWNEDLVVAIGYNEKDEADSYIIYKVKNRIFQVEDYAYHSLFGLKRILEFMSNHDSMVDYIEIKVPANEKMDLLFQDRQLEQQVKAYFMGRIVNVEKFLQQFPYKASEGFKPFQLRVEDAFMPENSGTYVFEQDQHTITIKKQDNTDYPVIECSVQQLTAIMLSYQTAQELAAMGLITGDEQSIEQLNSLVPVQQTYMPDFF</sequence>
<dbReference type="Proteomes" id="UP000572212">
    <property type="component" value="Unassembled WGS sequence"/>
</dbReference>
<dbReference type="InterPro" id="IPR051554">
    <property type="entry name" value="Acetyltransferase_Eis"/>
</dbReference>
<comment type="caution">
    <text evidence="2">The sequence shown here is derived from an EMBL/GenBank/DDBJ whole genome shotgun (WGS) entry which is preliminary data.</text>
</comment>
<dbReference type="Pfam" id="PF17668">
    <property type="entry name" value="Acetyltransf_17"/>
    <property type="match status" value="1"/>
</dbReference>
<dbReference type="GO" id="GO:0030649">
    <property type="term" value="P:aminoglycoside antibiotic catabolic process"/>
    <property type="evidence" value="ECO:0007669"/>
    <property type="project" value="TreeGrafter"/>
</dbReference>
<dbReference type="SUPFAM" id="SSF55729">
    <property type="entry name" value="Acyl-CoA N-acyltransferases (Nat)"/>
    <property type="match status" value="1"/>
</dbReference>
<proteinExistence type="predicted"/>
<protein>
    <submittedName>
        <fullName evidence="2">Putative acetyltransferase</fullName>
    </submittedName>
</protein>
<dbReference type="AlphaFoldDB" id="A0A841RFL0"/>
<gene>
    <name evidence="2" type="ORF">GGQ92_001659</name>
</gene>
<dbReference type="EMBL" id="JACHON010000006">
    <property type="protein sequence ID" value="MBB6512870.1"/>
    <property type="molecule type" value="Genomic_DNA"/>
</dbReference>
<dbReference type="PANTHER" id="PTHR37817:SF1">
    <property type="entry name" value="N-ACETYLTRANSFERASE EIS"/>
    <property type="match status" value="1"/>
</dbReference>